<sequence>NYIPNDVNNPLVWDTEVPQAFAAILSFTHEADLDLNSEYCWLEFSTDGGSSWVALTRYTGPIATTPVTVDISAFAGGDLLIRWRVTSNSTIESNYYKVKDICIKMQQDLEPPMTIGTLSGTMLHGWFSSAVTFTATATDGLTGVDATYYKIDGGSALTYSAPISISANGEHYIEYWSVDKVGNEEIHHTTPTFKIDTGDAPSVSITAPEPGLYLFGNKLLSISQVFIIGGFTVQATASDDDSGVYKVSFQLDGATFGE</sequence>
<reference evidence="1" key="1">
    <citation type="journal article" date="2014" name="Front. Microbiol.">
        <title>High frequency of phylogenetically diverse reductive dehalogenase-homologous genes in deep subseafloor sedimentary metagenomes.</title>
        <authorList>
            <person name="Kawai M."/>
            <person name="Futagami T."/>
            <person name="Toyoda A."/>
            <person name="Takaki Y."/>
            <person name="Nishi S."/>
            <person name="Hori S."/>
            <person name="Arai W."/>
            <person name="Tsubouchi T."/>
            <person name="Morono Y."/>
            <person name="Uchiyama I."/>
            <person name="Ito T."/>
            <person name="Fujiyama A."/>
            <person name="Inagaki F."/>
            <person name="Takami H."/>
        </authorList>
    </citation>
    <scope>NUCLEOTIDE SEQUENCE</scope>
    <source>
        <strain evidence="1">Expedition CK06-06</strain>
    </source>
</reference>
<protein>
    <recommendedName>
        <fullName evidence="2">Peptidase M6-like domain-containing protein</fullName>
    </recommendedName>
</protein>
<evidence type="ECO:0008006" key="2">
    <source>
        <dbReference type="Google" id="ProtNLM"/>
    </source>
</evidence>
<dbReference type="InterPro" id="IPR013783">
    <property type="entry name" value="Ig-like_fold"/>
</dbReference>
<gene>
    <name evidence="1" type="ORF">S01H1_54928</name>
</gene>
<feature type="non-terminal residue" evidence="1">
    <location>
        <position position="258"/>
    </location>
</feature>
<dbReference type="EMBL" id="BARS01035669">
    <property type="protein sequence ID" value="GAG21158.1"/>
    <property type="molecule type" value="Genomic_DNA"/>
</dbReference>
<evidence type="ECO:0000313" key="1">
    <source>
        <dbReference type="EMBL" id="GAG21158.1"/>
    </source>
</evidence>
<dbReference type="Gene3D" id="2.60.40.10">
    <property type="entry name" value="Immunoglobulins"/>
    <property type="match status" value="1"/>
</dbReference>
<name>X0W980_9ZZZZ</name>
<dbReference type="Gene3D" id="2.60.120.260">
    <property type="entry name" value="Galactose-binding domain-like"/>
    <property type="match status" value="1"/>
</dbReference>
<dbReference type="NCBIfam" id="NF047446">
    <property type="entry name" value="barrel_OmpL47"/>
    <property type="match status" value="1"/>
</dbReference>
<dbReference type="Gene3D" id="3.30.1920.20">
    <property type="match status" value="1"/>
</dbReference>
<comment type="caution">
    <text evidence="1">The sequence shown here is derived from an EMBL/GenBank/DDBJ whole genome shotgun (WGS) entry which is preliminary data.</text>
</comment>
<proteinExistence type="predicted"/>
<feature type="non-terminal residue" evidence="1">
    <location>
        <position position="1"/>
    </location>
</feature>
<dbReference type="InterPro" id="IPR058094">
    <property type="entry name" value="Ig-like_OmpL47-like"/>
</dbReference>
<organism evidence="1">
    <name type="scientific">marine sediment metagenome</name>
    <dbReference type="NCBI Taxonomy" id="412755"/>
    <lineage>
        <taxon>unclassified sequences</taxon>
        <taxon>metagenomes</taxon>
        <taxon>ecological metagenomes</taxon>
    </lineage>
</organism>
<dbReference type="AlphaFoldDB" id="X0W980"/>
<accession>X0W980</accession>